<keyword evidence="2 8" id="KW-0963">Cytoplasm</keyword>
<keyword evidence="4 8" id="KW-0819">tRNA processing</keyword>
<evidence type="ECO:0000256" key="6">
    <source>
        <dbReference type="ARBA" id="ARBA00022840"/>
    </source>
</evidence>
<evidence type="ECO:0000313" key="11">
    <source>
        <dbReference type="Proteomes" id="UP000054729"/>
    </source>
</evidence>
<dbReference type="InterPro" id="IPR011063">
    <property type="entry name" value="TilS/TtcA_N"/>
</dbReference>
<dbReference type="GO" id="GO:0005524">
    <property type="term" value="F:ATP binding"/>
    <property type="evidence" value="ECO:0007669"/>
    <property type="project" value="UniProtKB-KW"/>
</dbReference>
<comment type="function">
    <text evidence="8">Ligates lysine onto the cytidine present at position 34 of the AUA codon-specific tRNA(Ile) that contains the anticodon CAU, in an ATP-dependent manner. Cytidine is converted to lysidine, thus changing the amino acid specificity of the tRNA from methionine to isoleucine.</text>
</comment>
<organism evidence="10 11">
    <name type="scientific">Legionella waltersii</name>
    <dbReference type="NCBI Taxonomy" id="66969"/>
    <lineage>
        <taxon>Bacteria</taxon>
        <taxon>Pseudomonadati</taxon>
        <taxon>Pseudomonadota</taxon>
        <taxon>Gammaproteobacteria</taxon>
        <taxon>Legionellales</taxon>
        <taxon>Legionellaceae</taxon>
        <taxon>Legionella</taxon>
    </lineage>
</organism>
<comment type="subcellular location">
    <subcellularLocation>
        <location evidence="1 8">Cytoplasm</location>
    </subcellularLocation>
</comment>
<reference evidence="10 11" key="1">
    <citation type="submission" date="2015-11" db="EMBL/GenBank/DDBJ databases">
        <title>Genomic analysis of 38 Legionella species identifies large and diverse effector repertoires.</title>
        <authorList>
            <person name="Burstein D."/>
            <person name="Amaro F."/>
            <person name="Zusman T."/>
            <person name="Lifshitz Z."/>
            <person name="Cohen O."/>
            <person name="Gilbert J.A."/>
            <person name="Pupko T."/>
            <person name="Shuman H.A."/>
            <person name="Segal G."/>
        </authorList>
    </citation>
    <scope>NUCLEOTIDE SEQUENCE [LARGE SCALE GENOMIC DNA]</scope>
    <source>
        <strain evidence="10 11">ATCC 51914</strain>
    </source>
</reference>
<keyword evidence="3 8" id="KW-0436">Ligase</keyword>
<proteinExistence type="inferred from homology"/>
<dbReference type="Pfam" id="PF09179">
    <property type="entry name" value="TilS"/>
    <property type="match status" value="1"/>
</dbReference>
<keyword evidence="5" id="KW-0547">Nucleotide-binding</keyword>
<dbReference type="InterPro" id="IPR012795">
    <property type="entry name" value="tRNA_Ile_lys_synt_N"/>
</dbReference>
<dbReference type="Gene3D" id="3.40.50.620">
    <property type="entry name" value="HUPs"/>
    <property type="match status" value="1"/>
</dbReference>
<dbReference type="HAMAP" id="MF_01161">
    <property type="entry name" value="tRNA_Ile_lys_synt"/>
    <property type="match status" value="1"/>
</dbReference>
<accession>A0A0W1AN96</accession>
<dbReference type="EMBL" id="LNZB01000006">
    <property type="protein sequence ID" value="KTD82773.1"/>
    <property type="molecule type" value="Genomic_DNA"/>
</dbReference>
<dbReference type="GO" id="GO:0006400">
    <property type="term" value="P:tRNA modification"/>
    <property type="evidence" value="ECO:0007669"/>
    <property type="project" value="UniProtKB-UniRule"/>
</dbReference>
<feature type="domain" description="Lysidine-tRNA(Ile) synthetase C-terminal" evidence="9">
    <location>
        <begin position="346"/>
        <end position="406"/>
    </location>
</feature>
<evidence type="ECO:0000256" key="2">
    <source>
        <dbReference type="ARBA" id="ARBA00022490"/>
    </source>
</evidence>
<dbReference type="RefSeq" id="WP_058479119.1">
    <property type="nucleotide sequence ID" value="NZ_CAAAIQ010000003.1"/>
</dbReference>
<dbReference type="InterPro" id="IPR012796">
    <property type="entry name" value="Lysidine-tRNA-synth_C"/>
</dbReference>
<comment type="catalytic activity">
    <reaction evidence="7 8">
        <text>cytidine(34) in tRNA(Ile2) + L-lysine + ATP = lysidine(34) in tRNA(Ile2) + AMP + diphosphate + H(+)</text>
        <dbReference type="Rhea" id="RHEA:43744"/>
        <dbReference type="Rhea" id="RHEA-COMP:10625"/>
        <dbReference type="Rhea" id="RHEA-COMP:10670"/>
        <dbReference type="ChEBI" id="CHEBI:15378"/>
        <dbReference type="ChEBI" id="CHEBI:30616"/>
        <dbReference type="ChEBI" id="CHEBI:32551"/>
        <dbReference type="ChEBI" id="CHEBI:33019"/>
        <dbReference type="ChEBI" id="CHEBI:82748"/>
        <dbReference type="ChEBI" id="CHEBI:83665"/>
        <dbReference type="ChEBI" id="CHEBI:456215"/>
        <dbReference type="EC" id="6.3.4.19"/>
    </reaction>
</comment>
<dbReference type="SUPFAM" id="SSF56037">
    <property type="entry name" value="PheT/TilS domain"/>
    <property type="match status" value="1"/>
</dbReference>
<sequence length="408" mass="46567">MTKNLLSNSWITHFETYRKVVVGFSAGLDSTVLLHTLSSLPTLKNKLLAVHINHGISPKANVWQDHAEQISKGLGVEFKAQSIKFSRDANIEAQARAARYDFFYSIISKQDCLVLGHHKDDQVETLLLQLFRGAGIEGLSAMKEISTSESISIARPFLQCSRKDLERYALEHELAWVEDESNSDTRYSRNFLRHSMIPLIEEKWPGAKDSIARAADHCQEAAKNLEELAIMDCPNLLNKEKELVLTDIRDLSSSRMINVLRYWLKGNAVLMPPTVILHRVLDEVLKAKTDAQPLVEWDRVKIRRYKDTLYLESSKTNESVKLDITVEALVQDAISKGMFVPENAEIEVKYRQGGERFIWHGQTKSLKKLFQEWGVPPWNRDKIPLIYINHQLAAVGSYAISDVFYKAF</sequence>
<comment type="caution">
    <text evidence="10">The sequence shown here is derived from an EMBL/GenBank/DDBJ whole genome shotgun (WGS) entry which is preliminary data.</text>
</comment>
<dbReference type="NCBIfam" id="TIGR02432">
    <property type="entry name" value="lysidine_TilS_N"/>
    <property type="match status" value="1"/>
</dbReference>
<evidence type="ECO:0000256" key="5">
    <source>
        <dbReference type="ARBA" id="ARBA00022741"/>
    </source>
</evidence>
<dbReference type="AlphaFoldDB" id="A0A0W1AN96"/>
<evidence type="ECO:0000313" key="10">
    <source>
        <dbReference type="EMBL" id="KTD82773.1"/>
    </source>
</evidence>
<dbReference type="Gene3D" id="1.20.59.20">
    <property type="match status" value="1"/>
</dbReference>
<dbReference type="InterPro" id="IPR015262">
    <property type="entry name" value="tRNA_Ile_lys_synt_subst-bd"/>
</dbReference>
<dbReference type="GO" id="GO:0005737">
    <property type="term" value="C:cytoplasm"/>
    <property type="evidence" value="ECO:0007669"/>
    <property type="project" value="UniProtKB-SubCell"/>
</dbReference>
<dbReference type="SMART" id="SM00977">
    <property type="entry name" value="TilS_C"/>
    <property type="match status" value="1"/>
</dbReference>
<name>A0A0W1AN96_9GAMM</name>
<evidence type="ECO:0000256" key="1">
    <source>
        <dbReference type="ARBA" id="ARBA00004496"/>
    </source>
</evidence>
<dbReference type="Pfam" id="PF11734">
    <property type="entry name" value="TilS_C"/>
    <property type="match status" value="1"/>
</dbReference>
<evidence type="ECO:0000256" key="4">
    <source>
        <dbReference type="ARBA" id="ARBA00022694"/>
    </source>
</evidence>
<dbReference type="PANTHER" id="PTHR43033">
    <property type="entry name" value="TRNA(ILE)-LYSIDINE SYNTHASE-RELATED"/>
    <property type="match status" value="1"/>
</dbReference>
<dbReference type="InterPro" id="IPR012094">
    <property type="entry name" value="tRNA_Ile_lys_synt"/>
</dbReference>
<dbReference type="PATRIC" id="fig|66969.6.peg.275"/>
<gene>
    <name evidence="8" type="primary">tilS</name>
    <name evidence="10" type="ORF">Lwal_0251</name>
</gene>
<evidence type="ECO:0000256" key="7">
    <source>
        <dbReference type="ARBA" id="ARBA00048539"/>
    </source>
</evidence>
<dbReference type="NCBIfam" id="TIGR02433">
    <property type="entry name" value="lysidine_TilS_C"/>
    <property type="match status" value="1"/>
</dbReference>
<dbReference type="EC" id="6.3.4.19" evidence="8"/>
<dbReference type="Proteomes" id="UP000054729">
    <property type="component" value="Unassembled WGS sequence"/>
</dbReference>
<dbReference type="InterPro" id="IPR014729">
    <property type="entry name" value="Rossmann-like_a/b/a_fold"/>
</dbReference>
<dbReference type="SUPFAM" id="SSF82829">
    <property type="entry name" value="MesJ substrate recognition domain-like"/>
    <property type="match status" value="1"/>
</dbReference>
<evidence type="ECO:0000256" key="8">
    <source>
        <dbReference type="HAMAP-Rule" id="MF_01161"/>
    </source>
</evidence>
<dbReference type="CDD" id="cd01992">
    <property type="entry name" value="TilS_N"/>
    <property type="match status" value="1"/>
</dbReference>
<dbReference type="STRING" id="66969.Lwal_0251"/>
<dbReference type="GO" id="GO:0032267">
    <property type="term" value="F:tRNA(Ile)-lysidine synthase activity"/>
    <property type="evidence" value="ECO:0007669"/>
    <property type="project" value="UniProtKB-EC"/>
</dbReference>
<comment type="similarity">
    <text evidence="8">Belongs to the tRNA(Ile)-lysidine synthase family.</text>
</comment>
<evidence type="ECO:0000256" key="3">
    <source>
        <dbReference type="ARBA" id="ARBA00022598"/>
    </source>
</evidence>
<protein>
    <recommendedName>
        <fullName evidence="8">tRNA(Ile)-lysidine synthase</fullName>
        <ecNumber evidence="8">6.3.4.19</ecNumber>
    </recommendedName>
    <alternativeName>
        <fullName evidence="8">tRNA(Ile)-2-lysyl-cytidine synthase</fullName>
    </alternativeName>
    <alternativeName>
        <fullName evidence="8">tRNA(Ile)-lysidine synthetase</fullName>
    </alternativeName>
</protein>
<comment type="caution">
    <text evidence="8">Lacks conserved residue(s) required for the propagation of feature annotation.</text>
</comment>
<keyword evidence="6" id="KW-0067">ATP-binding</keyword>
<dbReference type="Pfam" id="PF01171">
    <property type="entry name" value="ATP_bind_3"/>
    <property type="match status" value="1"/>
</dbReference>
<keyword evidence="11" id="KW-1185">Reference proteome</keyword>
<dbReference type="SUPFAM" id="SSF52402">
    <property type="entry name" value="Adenine nucleotide alpha hydrolases-like"/>
    <property type="match status" value="1"/>
</dbReference>
<dbReference type="PANTHER" id="PTHR43033:SF1">
    <property type="entry name" value="TRNA(ILE)-LYSIDINE SYNTHASE-RELATED"/>
    <property type="match status" value="1"/>
</dbReference>
<dbReference type="OrthoDB" id="9807403at2"/>
<evidence type="ECO:0000259" key="9">
    <source>
        <dbReference type="SMART" id="SM00977"/>
    </source>
</evidence>